<dbReference type="InterPro" id="IPR011330">
    <property type="entry name" value="Glyco_hydro/deAcase_b/a-brl"/>
</dbReference>
<reference evidence="3 4" key="1">
    <citation type="submission" date="2022-10" db="EMBL/GenBank/DDBJ databases">
        <title>Chitinophaga nivalis PC15 sp. nov., isolated from Pyeongchang county, South Korea.</title>
        <authorList>
            <person name="Trinh H.N."/>
        </authorList>
    </citation>
    <scope>NUCLEOTIDE SEQUENCE [LARGE SCALE GENOMIC DNA]</scope>
    <source>
        <strain evidence="3 4">PC14</strain>
    </source>
</reference>
<dbReference type="PROSITE" id="PS51677">
    <property type="entry name" value="NODB"/>
    <property type="match status" value="1"/>
</dbReference>
<dbReference type="RefSeq" id="WP_264727488.1">
    <property type="nucleotide sequence ID" value="NZ_JAPDNR010000001.1"/>
</dbReference>
<evidence type="ECO:0000313" key="4">
    <source>
        <dbReference type="Proteomes" id="UP001207742"/>
    </source>
</evidence>
<protein>
    <submittedName>
        <fullName evidence="3">Polysaccharide deacetylase family protein</fullName>
    </submittedName>
</protein>
<feature type="domain" description="NodB homology" evidence="2">
    <location>
        <begin position="68"/>
        <end position="246"/>
    </location>
</feature>
<dbReference type="Pfam" id="PF01522">
    <property type="entry name" value="Polysacc_deac_1"/>
    <property type="match status" value="1"/>
</dbReference>
<evidence type="ECO:0000256" key="1">
    <source>
        <dbReference type="SAM" id="Phobius"/>
    </source>
</evidence>
<dbReference type="EMBL" id="JAPDNS010000001">
    <property type="protein sequence ID" value="MCW3482778.1"/>
    <property type="molecule type" value="Genomic_DNA"/>
</dbReference>
<organism evidence="3 4">
    <name type="scientific">Chitinophaga nivalis</name>
    <dbReference type="NCBI Taxonomy" id="2991709"/>
    <lineage>
        <taxon>Bacteria</taxon>
        <taxon>Pseudomonadati</taxon>
        <taxon>Bacteroidota</taxon>
        <taxon>Chitinophagia</taxon>
        <taxon>Chitinophagales</taxon>
        <taxon>Chitinophagaceae</taxon>
        <taxon>Chitinophaga</taxon>
    </lineage>
</organism>
<dbReference type="Gene3D" id="3.20.20.370">
    <property type="entry name" value="Glycoside hydrolase/deacetylase"/>
    <property type="match status" value="1"/>
</dbReference>
<keyword evidence="1" id="KW-0812">Transmembrane</keyword>
<accession>A0ABT3IFP8</accession>
<evidence type="ECO:0000313" key="3">
    <source>
        <dbReference type="EMBL" id="MCW3482778.1"/>
    </source>
</evidence>
<feature type="transmembrane region" description="Helical" evidence="1">
    <location>
        <begin position="6"/>
        <end position="24"/>
    </location>
</feature>
<proteinExistence type="predicted"/>
<dbReference type="InterPro" id="IPR050248">
    <property type="entry name" value="Polysacc_deacetylase_ArnD"/>
</dbReference>
<dbReference type="CDD" id="cd10917">
    <property type="entry name" value="CE4_NodB_like_6s_7s"/>
    <property type="match status" value="1"/>
</dbReference>
<dbReference type="PANTHER" id="PTHR10587:SF137">
    <property type="entry name" value="4-DEOXY-4-FORMAMIDO-L-ARABINOSE-PHOSPHOUNDECAPRENOL DEFORMYLASE ARND-RELATED"/>
    <property type="match status" value="1"/>
</dbReference>
<dbReference type="SUPFAM" id="SSF88713">
    <property type="entry name" value="Glycoside hydrolase/deacetylase"/>
    <property type="match status" value="1"/>
</dbReference>
<keyword evidence="4" id="KW-1185">Reference proteome</keyword>
<gene>
    <name evidence="3" type="ORF">OL497_02670</name>
</gene>
<dbReference type="InterPro" id="IPR002509">
    <property type="entry name" value="NODB_dom"/>
</dbReference>
<keyword evidence="1" id="KW-0472">Membrane</keyword>
<evidence type="ECO:0000259" key="2">
    <source>
        <dbReference type="PROSITE" id="PS51677"/>
    </source>
</evidence>
<feature type="transmembrane region" description="Helical" evidence="1">
    <location>
        <begin position="31"/>
        <end position="49"/>
    </location>
</feature>
<comment type="caution">
    <text evidence="3">The sequence shown here is derived from an EMBL/GenBank/DDBJ whole genome shotgun (WGS) entry which is preliminary data.</text>
</comment>
<sequence length="258" mass="28915">MLNYRVAYIVGIGWLMILVVLDVLSVYPVPLWMFFTPLLLLPLFVWGAMNVRSGFYIKVLSRAATTEKVVALTFDDGPQPAHTPAILDMLQAHGVPAGFFCIGKHIVGNEHLLKRIHDEGHVIGNHTYSHHFWFDMYGSRRMRGDMGDMDNITQTVTGLRPRLFRPPYGVTNPNLAKAIQTGGYLPVGWNIRSLDTVATDKTALLHKIISQLQPGAVILLHDTCRITADILPQLIADIRAKGYRLERIDKMLNVSAYA</sequence>
<dbReference type="PANTHER" id="PTHR10587">
    <property type="entry name" value="GLYCOSYL TRANSFERASE-RELATED"/>
    <property type="match status" value="1"/>
</dbReference>
<name>A0ABT3IFP8_9BACT</name>
<dbReference type="Proteomes" id="UP001207742">
    <property type="component" value="Unassembled WGS sequence"/>
</dbReference>
<keyword evidence="1" id="KW-1133">Transmembrane helix</keyword>